<dbReference type="GO" id="GO:0005737">
    <property type="term" value="C:cytoplasm"/>
    <property type="evidence" value="ECO:0007669"/>
    <property type="project" value="UniProtKB-SubCell"/>
</dbReference>
<dbReference type="EC" id="3.1.13.1" evidence="6"/>
<comment type="subcellular location">
    <subcellularLocation>
        <location evidence="4">Cytoplasm</location>
    </subcellularLocation>
    <subcellularLocation>
        <location evidence="3">Nucleus</location>
    </subcellularLocation>
</comment>
<comment type="cofactor">
    <cofactor evidence="2">
        <name>Mg(2+)</name>
        <dbReference type="ChEBI" id="CHEBI:18420"/>
    </cofactor>
</comment>
<evidence type="ECO:0000256" key="18">
    <source>
        <dbReference type="RuleBase" id="RU003901"/>
    </source>
</evidence>
<keyword evidence="10" id="KW-0540">Nuclease</keyword>
<evidence type="ECO:0000256" key="10">
    <source>
        <dbReference type="ARBA" id="ARBA00022722"/>
    </source>
</evidence>
<evidence type="ECO:0000256" key="6">
    <source>
        <dbReference type="ARBA" id="ARBA00012163"/>
    </source>
</evidence>
<proteinExistence type="inferred from homology"/>
<keyword evidence="14" id="KW-0460">Magnesium</keyword>
<dbReference type="InterPro" id="IPR012340">
    <property type="entry name" value="NA-bd_OB-fold"/>
</dbReference>
<keyword evidence="12" id="KW-0271">Exosome</keyword>
<dbReference type="FunFam" id="2.40.50.700:FF:000001">
    <property type="entry name" value="Exosome complex exonuclease exoribonuclease (Rrp44)"/>
    <property type="match status" value="1"/>
</dbReference>
<evidence type="ECO:0000313" key="21">
    <source>
        <dbReference type="EMBL" id="CEG44393.1"/>
    </source>
</evidence>
<feature type="domain" description="RNB" evidence="20">
    <location>
        <begin position="544"/>
        <end position="928"/>
    </location>
</feature>
<dbReference type="InterPro" id="IPR050180">
    <property type="entry name" value="RNR_Ribonuclease"/>
</dbReference>
<protein>
    <recommendedName>
        <fullName evidence="7">DIS3-like exonuclease 1</fullName>
        <ecNumber evidence="6">3.1.13.1</ecNumber>
    </recommendedName>
    <alternativeName>
        <fullName evidence="17">Ribosomal RNA-processing protein 44</fullName>
    </alternativeName>
</protein>
<sequence>MAWQLQEQEDARRQRFEKYLQQQEEEELQQLQVGINQRGTSRWIDVCTDVNFVERSRYRKPGAIKAQERYVRRDIHCGVASCWTCRQARALLPRQMLPRIHDEEILFRCAAPRLLVLESVYKAALRMASSRNAARLRKIFKGDDPCIGRHVYFYLFPNQHHVETFVEPTAGNDLQSVRDDQVLLKTVIWYVTQGHLPPEAKIVYMTRNVDAPLSVQLVATANVQAVTCKTFLAERLQRNTAETALLLELAANAAEAILNEETQRLPDETGHLIAKQSEFAPHLNSVQLRELLIRPNSQIVAGKLEVSTHDPLEAFVAVEGPRAIDKVFIYGRAAMNRGMHGDRVVVEVLNRTFWRTPQSDQVLVHYTQEDDEDENDHVCAKSEDQFGVIPTGKVVGILSRSFQYHVATISASTVNAGDDHALAVPMDRRLPKIRIRSQRLDVLLDKRLKVAIDSWAVDSSYPNGHYVSILGSCGSLQTELSALLVDHEVDGSPFSEAALACLPSSKECPIDIEGKCVAECSTANRPPRCELLNWNVPEDEVARRRDLRKTHRIFSVDPAGCQDIDDAMSIRRLPNGNIELGVHIADVSYFVEHGSALDLEGRHRGTTVYLVGQRLDMLPSVLSADLCSLHENRDRCAVSVIWELDGKTYDFVENTTWFGRTVIRSCSSMTYEQAHRLLQGNNADVHDAQSGGSVKTQVLQEEDYEGVAGGRIPMQLQKDLREDLRIITEIGRRLSRLRGSQGGLDLSKKEEVRFSMNVSELGQEVMVLTEKESLEIHGTIAEIMILANSTVARRLVEHSPTHALLRRHSPPSGDRFTQLVDLAKARDVAIDATNNLTLQQSLAKAEQSGRMDSKTMSLLKSLAVRVMTEAEYVSSGDVAAGDAAMDNGDFTRFAHYGLGLQYYTHFTSPIRRYADIIVHRQLLASLAESRLRPVSQHTALRRPVALALPTTLVASVMTSQNNENVVKGSDTFIDRKLVVSTSADTSVMESVKVFPSEELVPLARHINKKNRQAKLAARACNVLFLALYFSSHTVRVPAIITALKQNGFIVYVPKYDIRAPVYLRDRSRVVQINPSLLGVRVEDTDSASGAFASAEFIRRIPQAHLLWDENDREILEVVAPGDKRIAFRVLDEVEVQVSTDLSTSGARIPQLQLLLVGLGTSTRKKTVASSLTELQRLVQTEYEVNSDASCAKANSMSQIKAVDENSTSGLYQRLIDGPSLSPSKDLANRKSRLKEQKEMKIAQTLRRRGPGRLIFGNFSSNLRHHYQHKLAQYISERSQEREEELKIQRLTHTLSTTTSVQEAQRAGREALARTQRLAAEKRHDRINRRNKAGK</sequence>
<dbReference type="GO" id="GO:0003723">
    <property type="term" value="F:RNA binding"/>
    <property type="evidence" value="ECO:0007669"/>
    <property type="project" value="UniProtKB-KW"/>
</dbReference>
<dbReference type="Pfam" id="PF17216">
    <property type="entry name" value="Rrp44_CSD1"/>
    <property type="match status" value="1"/>
</dbReference>
<dbReference type="GO" id="GO:0008859">
    <property type="term" value="F:exoribonuclease II activity"/>
    <property type="evidence" value="ECO:0007669"/>
    <property type="project" value="UniProtKB-EC"/>
</dbReference>
<evidence type="ECO:0000256" key="8">
    <source>
        <dbReference type="ARBA" id="ARBA00022490"/>
    </source>
</evidence>
<dbReference type="PANTHER" id="PTHR23355:SF30">
    <property type="entry name" value="DIS3-LIKE EXONUCLEASE 1"/>
    <property type="match status" value="1"/>
</dbReference>
<organism evidence="21 22">
    <name type="scientific">Plasmopara halstedii</name>
    <name type="common">Downy mildew of sunflower</name>
    <dbReference type="NCBI Taxonomy" id="4781"/>
    <lineage>
        <taxon>Eukaryota</taxon>
        <taxon>Sar</taxon>
        <taxon>Stramenopiles</taxon>
        <taxon>Oomycota</taxon>
        <taxon>Peronosporomycetes</taxon>
        <taxon>Peronosporales</taxon>
        <taxon>Peronosporaceae</taxon>
        <taxon>Plasmopara</taxon>
    </lineage>
</organism>
<keyword evidence="15" id="KW-0694">RNA-binding</keyword>
<keyword evidence="8" id="KW-0963">Cytoplasm</keyword>
<name>A0A0P1AT53_PLAHL</name>
<feature type="region of interest" description="Disordered" evidence="19">
    <location>
        <begin position="1297"/>
        <end position="1334"/>
    </location>
</feature>
<evidence type="ECO:0000256" key="19">
    <source>
        <dbReference type="SAM" id="MobiDB-lite"/>
    </source>
</evidence>
<evidence type="ECO:0000256" key="12">
    <source>
        <dbReference type="ARBA" id="ARBA00022835"/>
    </source>
</evidence>
<keyword evidence="16" id="KW-0539">Nucleus</keyword>
<dbReference type="GO" id="GO:0006364">
    <property type="term" value="P:rRNA processing"/>
    <property type="evidence" value="ECO:0007669"/>
    <property type="project" value="UniProtKB-KW"/>
</dbReference>
<evidence type="ECO:0000313" key="22">
    <source>
        <dbReference type="Proteomes" id="UP000054928"/>
    </source>
</evidence>
<keyword evidence="9" id="KW-0698">rRNA processing</keyword>
<evidence type="ECO:0000256" key="13">
    <source>
        <dbReference type="ARBA" id="ARBA00022839"/>
    </source>
</evidence>
<dbReference type="Gene3D" id="2.40.50.690">
    <property type="match status" value="1"/>
</dbReference>
<evidence type="ECO:0000256" key="14">
    <source>
        <dbReference type="ARBA" id="ARBA00022842"/>
    </source>
</evidence>
<reference evidence="22" key="1">
    <citation type="submission" date="2014-09" db="EMBL/GenBank/DDBJ databases">
        <authorList>
            <person name="Sharma Rahul"/>
            <person name="Thines Marco"/>
        </authorList>
    </citation>
    <scope>NUCLEOTIDE SEQUENCE [LARGE SCALE GENOMIC DNA]</scope>
</reference>
<dbReference type="STRING" id="4781.A0A0P1AT53"/>
<evidence type="ECO:0000256" key="15">
    <source>
        <dbReference type="ARBA" id="ARBA00022884"/>
    </source>
</evidence>
<accession>A0A0P1AT53</accession>
<dbReference type="Gene3D" id="2.40.50.700">
    <property type="match status" value="1"/>
</dbReference>
<dbReference type="Pfam" id="PF17849">
    <property type="entry name" value="OB_Dis3"/>
    <property type="match status" value="1"/>
</dbReference>
<dbReference type="PANTHER" id="PTHR23355">
    <property type="entry name" value="RIBONUCLEASE"/>
    <property type="match status" value="1"/>
</dbReference>
<keyword evidence="22" id="KW-1185">Reference proteome</keyword>
<dbReference type="Pfam" id="PF00773">
    <property type="entry name" value="RNB"/>
    <property type="match status" value="1"/>
</dbReference>
<dbReference type="InterPro" id="IPR001900">
    <property type="entry name" value="RNase_II/R"/>
</dbReference>
<dbReference type="Gene3D" id="3.40.50.1010">
    <property type="entry name" value="5'-nuclease"/>
    <property type="match status" value="1"/>
</dbReference>
<keyword evidence="13 21" id="KW-0269">Exonuclease</keyword>
<dbReference type="SMART" id="SM00955">
    <property type="entry name" value="RNB"/>
    <property type="match status" value="1"/>
</dbReference>
<dbReference type="InterPro" id="IPR033771">
    <property type="entry name" value="Rrp44_CSD1"/>
</dbReference>
<evidence type="ECO:0000256" key="2">
    <source>
        <dbReference type="ARBA" id="ARBA00001946"/>
    </source>
</evidence>
<evidence type="ECO:0000256" key="3">
    <source>
        <dbReference type="ARBA" id="ARBA00004123"/>
    </source>
</evidence>
<dbReference type="InterPro" id="IPR041505">
    <property type="entry name" value="Dis3_CSD2"/>
</dbReference>
<evidence type="ECO:0000256" key="16">
    <source>
        <dbReference type="ARBA" id="ARBA00023242"/>
    </source>
</evidence>
<evidence type="ECO:0000256" key="5">
    <source>
        <dbReference type="ARBA" id="ARBA00005785"/>
    </source>
</evidence>
<evidence type="ECO:0000256" key="17">
    <source>
        <dbReference type="ARBA" id="ARBA00077930"/>
    </source>
</evidence>
<dbReference type="GeneID" id="36395816"/>
<dbReference type="Gene3D" id="2.40.50.140">
    <property type="entry name" value="Nucleic acid-binding proteins"/>
    <property type="match status" value="1"/>
</dbReference>
<keyword evidence="11" id="KW-0378">Hydrolase</keyword>
<evidence type="ECO:0000256" key="9">
    <source>
        <dbReference type="ARBA" id="ARBA00022552"/>
    </source>
</evidence>
<dbReference type="GO" id="GO:0000956">
    <property type="term" value="P:nuclear-transcribed mRNA catabolic process"/>
    <property type="evidence" value="ECO:0007669"/>
    <property type="project" value="UniProtKB-ARBA"/>
</dbReference>
<dbReference type="GO" id="GO:0000176">
    <property type="term" value="C:nuclear exosome (RNase complex)"/>
    <property type="evidence" value="ECO:0007669"/>
    <property type="project" value="UniProtKB-ARBA"/>
</dbReference>
<dbReference type="Proteomes" id="UP000054928">
    <property type="component" value="Unassembled WGS sequence"/>
</dbReference>
<dbReference type="EMBL" id="CCYD01001204">
    <property type="protein sequence ID" value="CEG44393.1"/>
    <property type="molecule type" value="Genomic_DNA"/>
</dbReference>
<evidence type="ECO:0000256" key="7">
    <source>
        <dbReference type="ARBA" id="ARBA00016366"/>
    </source>
</evidence>
<dbReference type="RefSeq" id="XP_024580762.1">
    <property type="nucleotide sequence ID" value="XM_024730490.1"/>
</dbReference>
<comment type="catalytic activity">
    <reaction evidence="1">
        <text>Exonucleolytic cleavage in the 3'- to 5'-direction to yield nucleoside 5'-phosphates.</text>
        <dbReference type="EC" id="3.1.13.1"/>
    </reaction>
</comment>
<feature type="compositionally biased region" description="Basic residues" evidence="19">
    <location>
        <begin position="1324"/>
        <end position="1334"/>
    </location>
</feature>
<dbReference type="InterPro" id="IPR022966">
    <property type="entry name" value="RNase_II/R_CS"/>
</dbReference>
<evidence type="ECO:0000256" key="1">
    <source>
        <dbReference type="ARBA" id="ARBA00001849"/>
    </source>
</evidence>
<comment type="similarity">
    <text evidence="5 18">Belongs to the RNR ribonuclease family.</text>
</comment>
<dbReference type="PROSITE" id="PS01175">
    <property type="entry name" value="RIBONUCLEASE_II"/>
    <property type="match status" value="1"/>
</dbReference>
<evidence type="ECO:0000259" key="20">
    <source>
        <dbReference type="SMART" id="SM00955"/>
    </source>
</evidence>
<dbReference type="OMA" id="CSLHENR"/>
<dbReference type="SUPFAM" id="SSF50249">
    <property type="entry name" value="Nucleic acid-binding proteins"/>
    <property type="match status" value="2"/>
</dbReference>
<evidence type="ECO:0000256" key="11">
    <source>
        <dbReference type="ARBA" id="ARBA00022801"/>
    </source>
</evidence>
<evidence type="ECO:0000256" key="4">
    <source>
        <dbReference type="ARBA" id="ARBA00004496"/>
    </source>
</evidence>
<dbReference type="OrthoDB" id="372421at2759"/>